<reference evidence="11" key="1">
    <citation type="submission" date="2022-11" db="UniProtKB">
        <authorList>
            <consortium name="WormBaseParasite"/>
        </authorList>
    </citation>
    <scope>IDENTIFICATION</scope>
</reference>
<evidence type="ECO:0000256" key="7">
    <source>
        <dbReference type="ARBA" id="ARBA00023146"/>
    </source>
</evidence>
<dbReference type="GO" id="GO:0004830">
    <property type="term" value="F:tryptophan-tRNA ligase activity"/>
    <property type="evidence" value="ECO:0007669"/>
    <property type="project" value="UniProtKB-EC"/>
</dbReference>
<keyword evidence="6 9" id="KW-0648">Protein biosynthesis</keyword>
<dbReference type="EC" id="6.1.1.2" evidence="2"/>
<proteinExistence type="inferred from homology"/>
<dbReference type="InterPro" id="IPR001412">
    <property type="entry name" value="aa-tRNA-synth_I_CS"/>
</dbReference>
<accession>A0A914C2C7</accession>
<dbReference type="Pfam" id="PF00579">
    <property type="entry name" value="tRNA-synt_1b"/>
    <property type="match status" value="1"/>
</dbReference>
<dbReference type="InterPro" id="IPR014729">
    <property type="entry name" value="Rossmann-like_a/b/a_fold"/>
</dbReference>
<evidence type="ECO:0000256" key="4">
    <source>
        <dbReference type="ARBA" id="ARBA00022741"/>
    </source>
</evidence>
<dbReference type="AlphaFoldDB" id="A0A914C2C7"/>
<dbReference type="WBParaSite" id="ACRNAN_Path_1568.g6099.t2">
    <property type="protein sequence ID" value="ACRNAN_Path_1568.g6099.t2"/>
    <property type="gene ID" value="ACRNAN_Path_1568.g6099"/>
</dbReference>
<evidence type="ECO:0000256" key="2">
    <source>
        <dbReference type="ARBA" id="ARBA00013161"/>
    </source>
</evidence>
<dbReference type="InterPro" id="IPR050203">
    <property type="entry name" value="Trp-tRNA_synthetase"/>
</dbReference>
<dbReference type="PANTHER" id="PTHR43766:SF1">
    <property type="entry name" value="TRYPTOPHAN--TRNA LIGASE, MITOCHONDRIAL"/>
    <property type="match status" value="1"/>
</dbReference>
<keyword evidence="5 9" id="KW-0067">ATP-binding</keyword>
<evidence type="ECO:0000256" key="9">
    <source>
        <dbReference type="RuleBase" id="RU363036"/>
    </source>
</evidence>
<evidence type="ECO:0000256" key="6">
    <source>
        <dbReference type="ARBA" id="ARBA00022917"/>
    </source>
</evidence>
<dbReference type="Gene3D" id="3.40.50.620">
    <property type="entry name" value="HUPs"/>
    <property type="match status" value="1"/>
</dbReference>
<sequence>MLLLYRRLLCFKCSSILPTSHNFSSTTDVYFSGIQPTGVPHIGNYFGFIQNWIHIQRTKPEALKLLAIVDLHAITVGFPEPKQFRENLLSTTAALLASGINPKETILFQQSDVLEHTQLFWILGSLQSITRLNRLPQYKDKSAQYKNSEVPIGIKIVKFQSVCYVILFFKPVTYFYTKELMYRLVRIKTNICMSLEV</sequence>
<dbReference type="GO" id="GO:0005759">
    <property type="term" value="C:mitochondrial matrix"/>
    <property type="evidence" value="ECO:0007669"/>
    <property type="project" value="TreeGrafter"/>
</dbReference>
<dbReference type="SUPFAM" id="SSF52374">
    <property type="entry name" value="Nucleotidylyl transferase"/>
    <property type="match status" value="1"/>
</dbReference>
<evidence type="ECO:0000256" key="5">
    <source>
        <dbReference type="ARBA" id="ARBA00022840"/>
    </source>
</evidence>
<dbReference type="PRINTS" id="PR01039">
    <property type="entry name" value="TRNASYNTHTRP"/>
</dbReference>
<evidence type="ECO:0000256" key="8">
    <source>
        <dbReference type="ARBA" id="ARBA00030268"/>
    </source>
</evidence>
<dbReference type="InterPro" id="IPR002306">
    <property type="entry name" value="Trp-tRNA-ligase"/>
</dbReference>
<name>A0A914C2C7_9BILA</name>
<keyword evidence="4 9" id="KW-0547">Nucleotide-binding</keyword>
<comment type="similarity">
    <text evidence="1 9">Belongs to the class-I aminoacyl-tRNA synthetase family.</text>
</comment>
<keyword evidence="7 9" id="KW-0030">Aminoacyl-tRNA synthetase</keyword>
<dbReference type="Proteomes" id="UP000887540">
    <property type="component" value="Unplaced"/>
</dbReference>
<evidence type="ECO:0000256" key="3">
    <source>
        <dbReference type="ARBA" id="ARBA00022598"/>
    </source>
</evidence>
<dbReference type="PROSITE" id="PS00178">
    <property type="entry name" value="AA_TRNA_LIGASE_I"/>
    <property type="match status" value="1"/>
</dbReference>
<evidence type="ECO:0000313" key="11">
    <source>
        <dbReference type="WBParaSite" id="ACRNAN_Path_1568.g6099.t2"/>
    </source>
</evidence>
<keyword evidence="10" id="KW-1185">Reference proteome</keyword>
<dbReference type="GO" id="GO:0005524">
    <property type="term" value="F:ATP binding"/>
    <property type="evidence" value="ECO:0007669"/>
    <property type="project" value="UniProtKB-KW"/>
</dbReference>
<keyword evidence="3 9" id="KW-0436">Ligase</keyword>
<dbReference type="PANTHER" id="PTHR43766">
    <property type="entry name" value="TRYPTOPHAN--TRNA LIGASE, MITOCHONDRIAL"/>
    <property type="match status" value="1"/>
</dbReference>
<protein>
    <recommendedName>
        <fullName evidence="2">tryptophan--tRNA ligase</fullName>
        <ecNumber evidence="2">6.1.1.2</ecNumber>
    </recommendedName>
    <alternativeName>
        <fullName evidence="8">Tryptophanyl-tRNA synthetase</fullName>
    </alternativeName>
</protein>
<evidence type="ECO:0000256" key="1">
    <source>
        <dbReference type="ARBA" id="ARBA00005594"/>
    </source>
</evidence>
<dbReference type="InterPro" id="IPR002305">
    <property type="entry name" value="aa-tRNA-synth_Ic"/>
</dbReference>
<organism evidence="10 11">
    <name type="scientific">Acrobeloides nanus</name>
    <dbReference type="NCBI Taxonomy" id="290746"/>
    <lineage>
        <taxon>Eukaryota</taxon>
        <taxon>Metazoa</taxon>
        <taxon>Ecdysozoa</taxon>
        <taxon>Nematoda</taxon>
        <taxon>Chromadorea</taxon>
        <taxon>Rhabditida</taxon>
        <taxon>Tylenchina</taxon>
        <taxon>Cephalobomorpha</taxon>
        <taxon>Cephaloboidea</taxon>
        <taxon>Cephalobidae</taxon>
        <taxon>Acrobeloides</taxon>
    </lineage>
</organism>
<dbReference type="GO" id="GO:0070183">
    <property type="term" value="P:mitochondrial tryptophanyl-tRNA aminoacylation"/>
    <property type="evidence" value="ECO:0007669"/>
    <property type="project" value="TreeGrafter"/>
</dbReference>
<evidence type="ECO:0000313" key="10">
    <source>
        <dbReference type="Proteomes" id="UP000887540"/>
    </source>
</evidence>